<evidence type="ECO:0000256" key="1">
    <source>
        <dbReference type="ARBA" id="ARBA00022448"/>
    </source>
</evidence>
<reference key="2">
    <citation type="submission" date="2011-04" db="EMBL/GenBank/DDBJ databases">
        <title>Complete sequence of chromosome of Haliscomenobacter hydrossis DSM 1100.</title>
        <authorList>
            <consortium name="US DOE Joint Genome Institute (JGI-PGF)"/>
            <person name="Lucas S."/>
            <person name="Han J."/>
            <person name="Lapidus A."/>
            <person name="Bruce D."/>
            <person name="Goodwin L."/>
            <person name="Pitluck S."/>
            <person name="Peters L."/>
            <person name="Kyrpides N."/>
            <person name="Mavromatis K."/>
            <person name="Ivanova N."/>
            <person name="Ovchinnikova G."/>
            <person name="Pagani I."/>
            <person name="Daligault H."/>
            <person name="Detter J.C."/>
            <person name="Han C."/>
            <person name="Land M."/>
            <person name="Hauser L."/>
            <person name="Markowitz V."/>
            <person name="Cheng J.-F."/>
            <person name="Hugenholtz P."/>
            <person name="Woyke T."/>
            <person name="Wu D."/>
            <person name="Verbarg S."/>
            <person name="Frueling A."/>
            <person name="Brambilla E."/>
            <person name="Klenk H.-P."/>
            <person name="Eisen J.A."/>
        </authorList>
    </citation>
    <scope>NUCLEOTIDE SEQUENCE</scope>
    <source>
        <strain>DSM 1100</strain>
    </source>
</reference>
<reference evidence="10 11" key="1">
    <citation type="journal article" date="2011" name="Stand. Genomic Sci.">
        <title>Complete genome sequence of Haliscomenobacter hydrossis type strain (O).</title>
        <authorList>
            <consortium name="US DOE Joint Genome Institute (JGI-PGF)"/>
            <person name="Daligault H."/>
            <person name="Lapidus A."/>
            <person name="Zeytun A."/>
            <person name="Nolan M."/>
            <person name="Lucas S."/>
            <person name="Del Rio T.G."/>
            <person name="Tice H."/>
            <person name="Cheng J.F."/>
            <person name="Tapia R."/>
            <person name="Han C."/>
            <person name="Goodwin L."/>
            <person name="Pitluck S."/>
            <person name="Liolios K."/>
            <person name="Pagani I."/>
            <person name="Ivanova N."/>
            <person name="Huntemann M."/>
            <person name="Mavromatis K."/>
            <person name="Mikhailova N."/>
            <person name="Pati A."/>
            <person name="Chen A."/>
            <person name="Palaniappan K."/>
            <person name="Land M."/>
            <person name="Hauser L."/>
            <person name="Brambilla E.M."/>
            <person name="Rohde M."/>
            <person name="Verbarg S."/>
            <person name="Goker M."/>
            <person name="Bristow J."/>
            <person name="Eisen J.A."/>
            <person name="Markowitz V."/>
            <person name="Hugenholtz P."/>
            <person name="Kyrpides N.C."/>
            <person name="Klenk H.P."/>
            <person name="Woyke T."/>
        </authorList>
    </citation>
    <scope>NUCLEOTIDE SEQUENCE [LARGE SCALE GENOMIC DNA]</scope>
    <source>
        <strain evidence="11">ATCC 27775 / DSM 1100 / LMG 10767 / O</strain>
    </source>
</reference>
<proteinExistence type="predicted"/>
<feature type="signal peptide" evidence="8">
    <location>
        <begin position="1"/>
        <end position="24"/>
    </location>
</feature>
<protein>
    <submittedName>
        <fullName evidence="10">Cytochrome c class I</fullName>
    </submittedName>
</protein>
<accession>F4KZ12</accession>
<dbReference type="GO" id="GO:0046872">
    <property type="term" value="F:metal ion binding"/>
    <property type="evidence" value="ECO:0007669"/>
    <property type="project" value="UniProtKB-KW"/>
</dbReference>
<dbReference type="KEGG" id="hhy:Halhy_4869"/>
<dbReference type="InterPro" id="IPR020942">
    <property type="entry name" value="Cyt_c_III_dom"/>
</dbReference>
<dbReference type="STRING" id="760192.Halhy_4869"/>
<name>F4KZ12_HALH1</name>
<dbReference type="Gene3D" id="1.10.760.10">
    <property type="entry name" value="Cytochrome c-like domain"/>
    <property type="match status" value="1"/>
</dbReference>
<keyword evidence="8" id="KW-0732">Signal</keyword>
<keyword evidence="2 6" id="KW-0349">Heme</keyword>
<feature type="transmembrane region" description="Helical" evidence="7">
    <location>
        <begin position="155"/>
        <end position="178"/>
    </location>
</feature>
<dbReference type="InterPro" id="IPR036909">
    <property type="entry name" value="Cyt_c-like_dom_sf"/>
</dbReference>
<feature type="transmembrane region" description="Helical" evidence="7">
    <location>
        <begin position="199"/>
        <end position="221"/>
    </location>
</feature>
<dbReference type="InterPro" id="IPR009056">
    <property type="entry name" value="Cyt_c-like_dom"/>
</dbReference>
<dbReference type="GO" id="GO:0020037">
    <property type="term" value="F:heme binding"/>
    <property type="evidence" value="ECO:0007669"/>
    <property type="project" value="InterPro"/>
</dbReference>
<feature type="chain" id="PRO_5003312308" evidence="8">
    <location>
        <begin position="25"/>
        <end position="474"/>
    </location>
</feature>
<keyword evidence="4" id="KW-0249">Electron transport</keyword>
<dbReference type="SUPFAM" id="SSF46626">
    <property type="entry name" value="Cytochrome c"/>
    <property type="match status" value="1"/>
</dbReference>
<evidence type="ECO:0000256" key="6">
    <source>
        <dbReference type="PROSITE-ProRule" id="PRU00433"/>
    </source>
</evidence>
<dbReference type="PROSITE" id="PS51007">
    <property type="entry name" value="CYTC"/>
    <property type="match status" value="1"/>
</dbReference>
<keyword evidence="3 6" id="KW-0479">Metal-binding</keyword>
<evidence type="ECO:0000313" key="11">
    <source>
        <dbReference type="Proteomes" id="UP000008461"/>
    </source>
</evidence>
<feature type="domain" description="Cytochrome c" evidence="9">
    <location>
        <begin position="31"/>
        <end position="127"/>
    </location>
</feature>
<keyword evidence="5 6" id="KW-0408">Iron</keyword>
<keyword evidence="11" id="KW-1185">Reference proteome</keyword>
<dbReference type="PANTHER" id="PTHR39425:SF1">
    <property type="entry name" value="CYTOCHROME C7-LIKE DOMAIN-CONTAINING PROTEIN"/>
    <property type="match status" value="1"/>
</dbReference>
<evidence type="ECO:0000256" key="2">
    <source>
        <dbReference type="ARBA" id="ARBA00022617"/>
    </source>
</evidence>
<dbReference type="HOGENOM" id="CLU_601056_0_0_10"/>
<evidence type="ECO:0000256" key="7">
    <source>
        <dbReference type="SAM" id="Phobius"/>
    </source>
</evidence>
<dbReference type="eggNOG" id="COG2010">
    <property type="taxonomic scope" value="Bacteria"/>
</dbReference>
<dbReference type="EMBL" id="CP002691">
    <property type="protein sequence ID" value="AEE52699.1"/>
    <property type="molecule type" value="Genomic_DNA"/>
</dbReference>
<keyword evidence="7" id="KW-0472">Membrane</keyword>
<sequence length="474" mass="52195">MIFKSLTSRVLLIASLLFSTMALFGQGAAKGDDKAGKTLFQNNCASCHNKNMKSDLTGPALGGVEERWAAYPRADLYLWIRNSQSMINSHPRGKELWAKWQPTVMNSFNGLSDQDIENILAYIQCMYDGSCDPAAAAAGAAAAGGATEKPKNNTLLFVLLAGILGIFTVVLAQILSNLKYMLAVKEGLPAQRQTLKQVLLSKGVIAFALFAAVVLGGYTTVNQAIALGRQQGYQPDQPIKFSHATHAGVHKIDCNYCHDSARRSKHSSIPAANTCMNCHRAIKVGSKYGTAELTKVFASIGYDPRADKYIENYENLSEDEVKSKYTAWIEDNAIQGGKTPDAAIKEGALQWEAIKEALTDPKTGDKKVQGPIEWVRIHNLPDHAYFNHAQHVSVGKVACQTCHGKVEEMDLLQQHAPLSMGWCINCHRQTEVKFADNGYYNSYYAKFHQELQEGKRKKVTVEDIGGLECQKCHY</sequence>
<evidence type="ECO:0000256" key="4">
    <source>
        <dbReference type="ARBA" id="ARBA00022982"/>
    </source>
</evidence>
<keyword evidence="7" id="KW-1133">Transmembrane helix</keyword>
<dbReference type="OrthoDB" id="9782196at2"/>
<dbReference type="CDD" id="cd08168">
    <property type="entry name" value="Cytochrom_C3"/>
    <property type="match status" value="2"/>
</dbReference>
<evidence type="ECO:0000259" key="9">
    <source>
        <dbReference type="PROSITE" id="PS51007"/>
    </source>
</evidence>
<dbReference type="AlphaFoldDB" id="F4KZ12"/>
<evidence type="ECO:0000256" key="3">
    <source>
        <dbReference type="ARBA" id="ARBA00022723"/>
    </source>
</evidence>
<keyword evidence="1" id="KW-0813">Transport</keyword>
<evidence type="ECO:0000256" key="8">
    <source>
        <dbReference type="SAM" id="SignalP"/>
    </source>
</evidence>
<dbReference type="RefSeq" id="WP_013767236.1">
    <property type="nucleotide sequence ID" value="NC_015510.1"/>
</dbReference>
<gene>
    <name evidence="10" type="ordered locus">Halhy_4869</name>
</gene>
<dbReference type="Pfam" id="PF02085">
    <property type="entry name" value="Cytochrom_CIII"/>
    <property type="match status" value="1"/>
</dbReference>
<evidence type="ECO:0000256" key="5">
    <source>
        <dbReference type="ARBA" id="ARBA00023004"/>
    </source>
</evidence>
<dbReference type="PANTHER" id="PTHR39425">
    <property type="entry name" value="LIPOPROTEIN CYTOCHROME C"/>
    <property type="match status" value="1"/>
</dbReference>
<organism evidence="10 11">
    <name type="scientific">Haliscomenobacter hydrossis (strain ATCC 27775 / DSM 1100 / LMG 10767 / O)</name>
    <dbReference type="NCBI Taxonomy" id="760192"/>
    <lineage>
        <taxon>Bacteria</taxon>
        <taxon>Pseudomonadati</taxon>
        <taxon>Bacteroidota</taxon>
        <taxon>Saprospiria</taxon>
        <taxon>Saprospirales</taxon>
        <taxon>Haliscomenobacteraceae</taxon>
        <taxon>Haliscomenobacter</taxon>
    </lineage>
</organism>
<dbReference type="InterPro" id="IPR036280">
    <property type="entry name" value="Multihaem_cyt_sf"/>
</dbReference>
<dbReference type="Proteomes" id="UP000008461">
    <property type="component" value="Chromosome"/>
</dbReference>
<dbReference type="GO" id="GO:0009055">
    <property type="term" value="F:electron transfer activity"/>
    <property type="evidence" value="ECO:0007669"/>
    <property type="project" value="InterPro"/>
</dbReference>
<evidence type="ECO:0000313" key="10">
    <source>
        <dbReference type="EMBL" id="AEE52699.1"/>
    </source>
</evidence>
<keyword evidence="7" id="KW-0812">Transmembrane</keyword>
<dbReference type="Pfam" id="PF00034">
    <property type="entry name" value="Cytochrom_C"/>
    <property type="match status" value="1"/>
</dbReference>
<dbReference type="SUPFAM" id="SSF48695">
    <property type="entry name" value="Multiheme cytochromes"/>
    <property type="match status" value="1"/>
</dbReference>
<dbReference type="Gene3D" id="3.90.10.10">
    <property type="entry name" value="Cytochrome C3"/>
    <property type="match status" value="2"/>
</dbReference>